<dbReference type="Pfam" id="PF05368">
    <property type="entry name" value="NmrA"/>
    <property type="match status" value="1"/>
</dbReference>
<organism evidence="2 3">
    <name type="scientific">Spirochaeta isovalerica</name>
    <dbReference type="NCBI Taxonomy" id="150"/>
    <lineage>
        <taxon>Bacteria</taxon>
        <taxon>Pseudomonadati</taxon>
        <taxon>Spirochaetota</taxon>
        <taxon>Spirochaetia</taxon>
        <taxon>Spirochaetales</taxon>
        <taxon>Spirochaetaceae</taxon>
        <taxon>Spirochaeta</taxon>
    </lineage>
</organism>
<dbReference type="Gene3D" id="3.90.25.10">
    <property type="entry name" value="UDP-galactose 4-epimerase, domain 1"/>
    <property type="match status" value="1"/>
</dbReference>
<dbReference type="PANTHER" id="PTHR43162:SF1">
    <property type="entry name" value="PRESTALK A DIFFERENTIATION PROTEIN A"/>
    <property type="match status" value="1"/>
</dbReference>
<name>A0A841RBN0_9SPIO</name>
<feature type="domain" description="NmrA-like" evidence="1">
    <location>
        <begin position="102"/>
        <end position="203"/>
    </location>
</feature>
<dbReference type="RefSeq" id="WP_184746626.1">
    <property type="nucleotide sequence ID" value="NZ_JACHGJ010000003.1"/>
</dbReference>
<proteinExistence type="predicted"/>
<comment type="caution">
    <text evidence="2">The sequence shown here is derived from an EMBL/GenBank/DDBJ whole genome shotgun (WGS) entry which is preliminary data.</text>
</comment>
<evidence type="ECO:0000313" key="3">
    <source>
        <dbReference type="Proteomes" id="UP000587760"/>
    </source>
</evidence>
<dbReference type="Gene3D" id="3.40.50.720">
    <property type="entry name" value="NAD(P)-binding Rossmann-like Domain"/>
    <property type="match status" value="1"/>
</dbReference>
<evidence type="ECO:0000313" key="2">
    <source>
        <dbReference type="EMBL" id="MBB6480420.1"/>
    </source>
</evidence>
<sequence>MKILVTGAGGNVGSYVVKYLEKKGCSVVAPKGRAEFSFTDRTTWNSTLDGVSRVFLMRPPHISNIKRDMLPFLRFLKERKIEQIVLLSVQGAENNKLIPHNKIEKYCRTLELPYVFLRPSFFMQNLTTTHLEEIRDDNVVYVPSGEGRTNFIDTEDIGEIAAGLLTHSDLSPRAYTLTGSRSFSHREIAGHLSRGLGREIRFINPGPLRFIFHHLRTGRTPGMTLVMLALYTVVKTGKGDVTTDDSRLLLGRAPVQLDDFIKRNISVLSGKAL</sequence>
<protein>
    <submittedName>
        <fullName evidence="2">Uncharacterized protein YbjT (DUF2867 family)</fullName>
    </submittedName>
</protein>
<keyword evidence="3" id="KW-1185">Reference proteome</keyword>
<dbReference type="Proteomes" id="UP000587760">
    <property type="component" value="Unassembled WGS sequence"/>
</dbReference>
<accession>A0A841RBN0</accession>
<dbReference type="InterPro" id="IPR008030">
    <property type="entry name" value="NmrA-like"/>
</dbReference>
<dbReference type="PANTHER" id="PTHR43162">
    <property type="match status" value="1"/>
</dbReference>
<reference evidence="2 3" key="1">
    <citation type="submission" date="2020-08" db="EMBL/GenBank/DDBJ databases">
        <title>Genomic Encyclopedia of Type Strains, Phase IV (KMG-IV): sequencing the most valuable type-strain genomes for metagenomic binning, comparative biology and taxonomic classification.</title>
        <authorList>
            <person name="Goeker M."/>
        </authorList>
    </citation>
    <scope>NUCLEOTIDE SEQUENCE [LARGE SCALE GENOMIC DNA]</scope>
    <source>
        <strain evidence="2 3">DSM 2461</strain>
    </source>
</reference>
<dbReference type="InterPro" id="IPR036291">
    <property type="entry name" value="NAD(P)-bd_dom_sf"/>
</dbReference>
<dbReference type="SUPFAM" id="SSF51735">
    <property type="entry name" value="NAD(P)-binding Rossmann-fold domains"/>
    <property type="match status" value="1"/>
</dbReference>
<dbReference type="AlphaFoldDB" id="A0A841RBN0"/>
<gene>
    <name evidence="2" type="ORF">HNR50_002083</name>
</gene>
<dbReference type="InterPro" id="IPR051604">
    <property type="entry name" value="Ergot_Alk_Oxidoreductase"/>
</dbReference>
<dbReference type="EMBL" id="JACHGJ010000003">
    <property type="protein sequence ID" value="MBB6480420.1"/>
    <property type="molecule type" value="Genomic_DNA"/>
</dbReference>
<evidence type="ECO:0000259" key="1">
    <source>
        <dbReference type="Pfam" id="PF05368"/>
    </source>
</evidence>